<comment type="caution">
    <text evidence="1">The sequence shown here is derived from an EMBL/GenBank/DDBJ whole genome shotgun (WGS) entry which is preliminary data.</text>
</comment>
<dbReference type="OrthoDB" id="2014201at2759"/>
<reference evidence="1" key="1">
    <citation type="journal article" date="2019" name="G3 (Bethesda)">
        <title>Genome Assemblies of Two Rare Opportunistic Yeast Pathogens: Diutina rugosa (syn. Candida rugosa) and Trichomonascus ciferrii (syn. Candida ciferrii).</title>
        <authorList>
            <person name="Mixao V."/>
            <person name="Saus E."/>
            <person name="Hansen A.P."/>
            <person name="Lass-Florl C."/>
            <person name="Gabaldon T."/>
        </authorList>
    </citation>
    <scope>NUCLEOTIDE SEQUENCE</scope>
    <source>
        <strain evidence="1">CBS 4856</strain>
    </source>
</reference>
<evidence type="ECO:0000313" key="1">
    <source>
        <dbReference type="EMBL" id="KAA8917475.1"/>
    </source>
</evidence>
<dbReference type="Pfam" id="PF01501">
    <property type="entry name" value="Glyco_transf_8"/>
    <property type="match status" value="1"/>
</dbReference>
<dbReference type="InterPro" id="IPR002495">
    <property type="entry name" value="Glyco_trans_8"/>
</dbReference>
<dbReference type="VEuPathDB" id="FungiDB:TRICI_000341"/>
<protein>
    <recommendedName>
        <fullName evidence="3">Glycosyltransferase family 8 protein</fullName>
    </recommendedName>
</protein>
<gene>
    <name evidence="1" type="ORF">TRICI_000341</name>
</gene>
<dbReference type="SUPFAM" id="SSF53448">
    <property type="entry name" value="Nucleotide-diphospho-sugar transferases"/>
    <property type="match status" value="1"/>
</dbReference>
<organism evidence="1 2">
    <name type="scientific">Trichomonascus ciferrii</name>
    <dbReference type="NCBI Taxonomy" id="44093"/>
    <lineage>
        <taxon>Eukaryota</taxon>
        <taxon>Fungi</taxon>
        <taxon>Dikarya</taxon>
        <taxon>Ascomycota</taxon>
        <taxon>Saccharomycotina</taxon>
        <taxon>Dipodascomycetes</taxon>
        <taxon>Dipodascales</taxon>
        <taxon>Trichomonascaceae</taxon>
        <taxon>Trichomonascus</taxon>
        <taxon>Trichomonascus ciferrii complex</taxon>
    </lineage>
</organism>
<evidence type="ECO:0000313" key="2">
    <source>
        <dbReference type="Proteomes" id="UP000761534"/>
    </source>
</evidence>
<dbReference type="EMBL" id="SWFS01000032">
    <property type="protein sequence ID" value="KAA8917475.1"/>
    <property type="molecule type" value="Genomic_DNA"/>
</dbReference>
<dbReference type="Proteomes" id="UP000761534">
    <property type="component" value="Unassembled WGS sequence"/>
</dbReference>
<accession>A0A642VDL4</accession>
<evidence type="ECO:0008006" key="3">
    <source>
        <dbReference type="Google" id="ProtNLM"/>
    </source>
</evidence>
<sequence length="328" mass="38556">MWGEVQEERASKGTDVMTESELEARVGNRVYLTLLTNVQYLEGCLTLWYALKRVDSKYPLVVMYTESLGAEALEELEKRKIYHFKVEHLEAGRYFEEDTRFNECWTKLQMFSMTEFERIVFLDADMAVVQNMDELFDIPLNREDRIYGASHACVCNPYKKPTYPSDWVPKNCAFSPHHYRSIKAPADMENTQHIYGPSCQTGLATINSGLVVVYPHPETFKEIFEKLKDKNATEKYRFPDQDLMADVGRNRWVGLSYKYNALKTLRNIHSDLWKDDEVKNIHYIMSPKPWDFPTRNEAEANDPTGTFSHYWDIYEDRVQYERKLGLIE</sequence>
<dbReference type="InterPro" id="IPR050587">
    <property type="entry name" value="GNT1/Glycosyltrans_8"/>
</dbReference>
<proteinExistence type="predicted"/>
<dbReference type="GO" id="GO:0016757">
    <property type="term" value="F:glycosyltransferase activity"/>
    <property type="evidence" value="ECO:0007669"/>
    <property type="project" value="InterPro"/>
</dbReference>
<keyword evidence="2" id="KW-1185">Reference proteome</keyword>
<dbReference type="PANTHER" id="PTHR11183">
    <property type="entry name" value="GLYCOGENIN SUBFAMILY MEMBER"/>
    <property type="match status" value="1"/>
</dbReference>
<dbReference type="Gene3D" id="3.90.550.10">
    <property type="entry name" value="Spore Coat Polysaccharide Biosynthesis Protein SpsA, Chain A"/>
    <property type="match status" value="1"/>
</dbReference>
<dbReference type="AlphaFoldDB" id="A0A642VDL4"/>
<name>A0A642VDL4_9ASCO</name>
<dbReference type="InterPro" id="IPR029044">
    <property type="entry name" value="Nucleotide-diphossugar_trans"/>
</dbReference>